<evidence type="ECO:0000256" key="7">
    <source>
        <dbReference type="ARBA" id="ARBA00035294"/>
    </source>
</evidence>
<keyword evidence="3 8" id="KW-0694">RNA-binding</keyword>
<keyword evidence="10" id="KW-1185">Reference proteome</keyword>
<comment type="function">
    <text evidence="6 8">Binds together with bS18 to 16S ribosomal RNA.</text>
</comment>
<gene>
    <name evidence="8" type="primary">rpsF</name>
    <name evidence="9" type="ORF">SAMN05216508_1329</name>
</gene>
<comment type="similarity">
    <text evidence="1 8">Belongs to the bacterial ribosomal protein bS6 family.</text>
</comment>
<reference evidence="9 10" key="1">
    <citation type="submission" date="2016-10" db="EMBL/GenBank/DDBJ databases">
        <authorList>
            <person name="de Groot N.N."/>
        </authorList>
    </citation>
    <scope>NUCLEOTIDE SEQUENCE [LARGE SCALE GENOMIC DNA]</scope>
    <source>
        <strain evidence="9 10">KHGC13</strain>
    </source>
</reference>
<dbReference type="GO" id="GO:0003735">
    <property type="term" value="F:structural constituent of ribosome"/>
    <property type="evidence" value="ECO:0007669"/>
    <property type="project" value="InterPro"/>
</dbReference>
<dbReference type="RefSeq" id="WP_090164545.1">
    <property type="nucleotide sequence ID" value="NZ_CACWQI010000053.1"/>
</dbReference>
<dbReference type="STRING" id="155865.SAMN05216515_1358"/>
<dbReference type="Pfam" id="PF01250">
    <property type="entry name" value="Ribosomal_S6"/>
    <property type="match status" value="1"/>
</dbReference>
<sequence>MTKYELMFIIDPALDEEKKNAAVEKVQNLISSNGELGETDVWGMRKLAYPIDKKTDGYYVVIEFQAETDFPKELDRRLRISDDVIRHMVVNKEAK</sequence>
<keyword evidence="2 8" id="KW-0699">rRNA-binding</keyword>
<dbReference type="SUPFAM" id="SSF54995">
    <property type="entry name" value="Ribosomal protein S6"/>
    <property type="match status" value="1"/>
</dbReference>
<dbReference type="GO" id="GO:0005737">
    <property type="term" value="C:cytoplasm"/>
    <property type="evidence" value="ECO:0007669"/>
    <property type="project" value="UniProtKB-ARBA"/>
</dbReference>
<dbReference type="Gene3D" id="3.30.70.60">
    <property type="match status" value="1"/>
</dbReference>
<dbReference type="GeneID" id="78355216"/>
<dbReference type="FunFam" id="3.30.70.60:FF:000002">
    <property type="entry name" value="30S ribosomal protein S6"/>
    <property type="match status" value="1"/>
</dbReference>
<evidence type="ECO:0000256" key="5">
    <source>
        <dbReference type="ARBA" id="ARBA00023274"/>
    </source>
</evidence>
<evidence type="ECO:0000256" key="8">
    <source>
        <dbReference type="HAMAP-Rule" id="MF_00360"/>
    </source>
</evidence>
<dbReference type="InterPro" id="IPR000529">
    <property type="entry name" value="Ribosomal_bS6"/>
</dbReference>
<dbReference type="CDD" id="cd00473">
    <property type="entry name" value="bS6"/>
    <property type="match status" value="1"/>
</dbReference>
<evidence type="ECO:0000256" key="3">
    <source>
        <dbReference type="ARBA" id="ARBA00022884"/>
    </source>
</evidence>
<evidence type="ECO:0000256" key="2">
    <source>
        <dbReference type="ARBA" id="ARBA00022730"/>
    </source>
</evidence>
<dbReference type="EMBL" id="FPBT01000032">
    <property type="protein sequence ID" value="SFU68239.1"/>
    <property type="molecule type" value="Genomic_DNA"/>
</dbReference>
<keyword evidence="5 8" id="KW-0687">Ribonucleoprotein</keyword>
<keyword evidence="4 8" id="KW-0689">Ribosomal protein</keyword>
<dbReference type="PANTHER" id="PTHR21011:SF1">
    <property type="entry name" value="SMALL RIBOSOMAL SUBUNIT PROTEIN BS6M"/>
    <property type="match status" value="1"/>
</dbReference>
<dbReference type="AlphaFoldDB" id="A0A1I7I5K2"/>
<dbReference type="PANTHER" id="PTHR21011">
    <property type="entry name" value="MITOCHONDRIAL 28S RIBOSOMAL PROTEIN S6"/>
    <property type="match status" value="1"/>
</dbReference>
<dbReference type="InterPro" id="IPR020814">
    <property type="entry name" value="Ribosomal_S6_plastid/chlpt"/>
</dbReference>
<name>A0A1I7I5K2_9FIRM</name>
<dbReference type="GO" id="GO:1990904">
    <property type="term" value="C:ribonucleoprotein complex"/>
    <property type="evidence" value="ECO:0007669"/>
    <property type="project" value="UniProtKB-KW"/>
</dbReference>
<dbReference type="GO" id="GO:0070181">
    <property type="term" value="F:small ribosomal subunit rRNA binding"/>
    <property type="evidence" value="ECO:0007669"/>
    <property type="project" value="TreeGrafter"/>
</dbReference>
<evidence type="ECO:0000256" key="6">
    <source>
        <dbReference type="ARBA" id="ARBA00035104"/>
    </source>
</evidence>
<proteinExistence type="inferred from homology"/>
<dbReference type="GO" id="GO:0005840">
    <property type="term" value="C:ribosome"/>
    <property type="evidence" value="ECO:0007669"/>
    <property type="project" value="UniProtKB-KW"/>
</dbReference>
<protein>
    <recommendedName>
        <fullName evidence="7 8">Small ribosomal subunit protein bS6</fullName>
    </recommendedName>
</protein>
<accession>A0A1I7I5K2</accession>
<dbReference type="InterPro" id="IPR035980">
    <property type="entry name" value="Ribosomal_bS6_sf"/>
</dbReference>
<dbReference type="NCBIfam" id="TIGR00166">
    <property type="entry name" value="S6"/>
    <property type="match status" value="1"/>
</dbReference>
<organism evidence="9 10">
    <name type="scientific">Eubacterium pyruvativorans</name>
    <dbReference type="NCBI Taxonomy" id="155865"/>
    <lineage>
        <taxon>Bacteria</taxon>
        <taxon>Bacillati</taxon>
        <taxon>Bacillota</taxon>
        <taxon>Clostridia</taxon>
        <taxon>Eubacteriales</taxon>
        <taxon>Eubacteriaceae</taxon>
        <taxon>Eubacterium</taxon>
    </lineage>
</organism>
<evidence type="ECO:0000256" key="1">
    <source>
        <dbReference type="ARBA" id="ARBA00009512"/>
    </source>
</evidence>
<evidence type="ECO:0000313" key="9">
    <source>
        <dbReference type="EMBL" id="SFU68239.1"/>
    </source>
</evidence>
<dbReference type="InterPro" id="IPR014717">
    <property type="entry name" value="Transl_elong_EF1B/ribsomal_bS6"/>
</dbReference>
<dbReference type="OrthoDB" id="9812702at2"/>
<evidence type="ECO:0000313" key="10">
    <source>
        <dbReference type="Proteomes" id="UP000198817"/>
    </source>
</evidence>
<dbReference type="Proteomes" id="UP000198817">
    <property type="component" value="Unassembled WGS sequence"/>
</dbReference>
<dbReference type="GO" id="GO:0006412">
    <property type="term" value="P:translation"/>
    <property type="evidence" value="ECO:0007669"/>
    <property type="project" value="UniProtKB-UniRule"/>
</dbReference>
<evidence type="ECO:0000256" key="4">
    <source>
        <dbReference type="ARBA" id="ARBA00022980"/>
    </source>
</evidence>
<dbReference type="HAMAP" id="MF_00360">
    <property type="entry name" value="Ribosomal_bS6"/>
    <property type="match status" value="1"/>
</dbReference>